<proteinExistence type="predicted"/>
<name>A0A1I3WU24_9HYPH</name>
<dbReference type="RefSeq" id="WP_244532083.1">
    <property type="nucleotide sequence ID" value="NZ_FOSN01000002.1"/>
</dbReference>
<sequence length="115" mass="12793">MGGIDLLEAEFRQRPLRRHLEIAEAGLVLGAGTVIAPLRREGRGASLDVSGEDRVLALLRAGFSAPVDARILPKLRRAVNFSQRAKRRWRISIWRSSACRPLAKIRRSGWPSPTS</sequence>
<dbReference type="STRING" id="1612308.SAMN05444581_102154"/>
<evidence type="ECO:0000313" key="1">
    <source>
        <dbReference type="EMBL" id="SFK11114.1"/>
    </source>
</evidence>
<gene>
    <name evidence="1" type="ORF">SAMN05444581_102154</name>
</gene>
<dbReference type="AlphaFoldDB" id="A0A1I3WU24"/>
<keyword evidence="2" id="KW-1185">Reference proteome</keyword>
<organism evidence="1 2">
    <name type="scientific">Methylocapsa palsarum</name>
    <dbReference type="NCBI Taxonomy" id="1612308"/>
    <lineage>
        <taxon>Bacteria</taxon>
        <taxon>Pseudomonadati</taxon>
        <taxon>Pseudomonadota</taxon>
        <taxon>Alphaproteobacteria</taxon>
        <taxon>Hyphomicrobiales</taxon>
        <taxon>Beijerinckiaceae</taxon>
        <taxon>Methylocapsa</taxon>
    </lineage>
</organism>
<dbReference type="EMBL" id="FOSN01000002">
    <property type="protein sequence ID" value="SFK11114.1"/>
    <property type="molecule type" value="Genomic_DNA"/>
</dbReference>
<dbReference type="Proteomes" id="UP000198755">
    <property type="component" value="Unassembled WGS sequence"/>
</dbReference>
<protein>
    <submittedName>
        <fullName evidence="1">Uncharacterized protein</fullName>
    </submittedName>
</protein>
<reference evidence="1 2" key="1">
    <citation type="submission" date="2016-10" db="EMBL/GenBank/DDBJ databases">
        <authorList>
            <person name="de Groot N.N."/>
        </authorList>
    </citation>
    <scope>NUCLEOTIDE SEQUENCE [LARGE SCALE GENOMIC DNA]</scope>
    <source>
        <strain evidence="1 2">NE2</strain>
    </source>
</reference>
<evidence type="ECO:0000313" key="2">
    <source>
        <dbReference type="Proteomes" id="UP000198755"/>
    </source>
</evidence>
<accession>A0A1I3WU24</accession>